<feature type="domain" description="VanZ-like" evidence="2">
    <location>
        <begin position="102"/>
        <end position="212"/>
    </location>
</feature>
<dbReference type="OrthoDB" id="4822551at2"/>
<dbReference type="Pfam" id="PF04892">
    <property type="entry name" value="VanZ"/>
    <property type="match status" value="1"/>
</dbReference>
<keyword evidence="1" id="KW-0812">Transmembrane</keyword>
<evidence type="ECO:0000256" key="1">
    <source>
        <dbReference type="SAM" id="Phobius"/>
    </source>
</evidence>
<feature type="transmembrane region" description="Helical" evidence="1">
    <location>
        <begin position="77"/>
        <end position="95"/>
    </location>
</feature>
<feature type="transmembrane region" description="Helical" evidence="1">
    <location>
        <begin position="235"/>
        <end position="259"/>
    </location>
</feature>
<keyword evidence="4" id="KW-1185">Reference proteome</keyword>
<dbReference type="PANTHER" id="PTHR36834:SF1">
    <property type="entry name" value="INTEGRAL MEMBRANE PROTEIN"/>
    <property type="match status" value="1"/>
</dbReference>
<reference evidence="3 4" key="1">
    <citation type="submission" date="2019-09" db="EMBL/GenBank/DDBJ databases">
        <title>Genome sequencing of strain KACC 19322.</title>
        <authorList>
            <person name="Heo J."/>
            <person name="Kim S.-J."/>
            <person name="Kim J.-S."/>
            <person name="Hong S.-B."/>
            <person name="Kwon S.-W."/>
        </authorList>
    </citation>
    <scope>NUCLEOTIDE SEQUENCE [LARGE SCALE GENOMIC DNA]</scope>
    <source>
        <strain evidence="3 4">KACC 19322</strain>
    </source>
</reference>
<feature type="transmembrane region" description="Helical" evidence="1">
    <location>
        <begin position="43"/>
        <end position="65"/>
    </location>
</feature>
<keyword evidence="1" id="KW-1133">Transmembrane helix</keyword>
<gene>
    <name evidence="3" type="ORF">FLP23_07195</name>
</gene>
<dbReference type="Proteomes" id="UP000322159">
    <property type="component" value="Chromosome"/>
</dbReference>
<proteinExistence type="predicted"/>
<keyword evidence="1" id="KW-0472">Membrane</keyword>
<feature type="transmembrane region" description="Helical" evidence="1">
    <location>
        <begin position="197"/>
        <end position="215"/>
    </location>
</feature>
<name>A0A5C1Y8V4_9MICO</name>
<evidence type="ECO:0000313" key="4">
    <source>
        <dbReference type="Proteomes" id="UP000322159"/>
    </source>
</evidence>
<dbReference type="InterPro" id="IPR053150">
    <property type="entry name" value="Teicoplanin_resist-assoc"/>
</dbReference>
<feature type="transmembrane region" description="Helical" evidence="1">
    <location>
        <begin position="279"/>
        <end position="304"/>
    </location>
</feature>
<feature type="transmembrane region" description="Helical" evidence="1">
    <location>
        <begin position="137"/>
        <end position="155"/>
    </location>
</feature>
<dbReference type="InterPro" id="IPR006976">
    <property type="entry name" value="VanZ-like"/>
</dbReference>
<protein>
    <submittedName>
        <fullName evidence="3">VanZ family protein</fullName>
    </submittedName>
</protein>
<organism evidence="3 4">
    <name type="scientific">Protaetiibacter larvae</name>
    <dbReference type="NCBI Taxonomy" id="2592654"/>
    <lineage>
        <taxon>Bacteria</taxon>
        <taxon>Bacillati</taxon>
        <taxon>Actinomycetota</taxon>
        <taxon>Actinomycetes</taxon>
        <taxon>Micrococcales</taxon>
        <taxon>Microbacteriaceae</taxon>
        <taxon>Protaetiibacter</taxon>
    </lineage>
</organism>
<evidence type="ECO:0000313" key="3">
    <source>
        <dbReference type="EMBL" id="QEO09808.1"/>
    </source>
</evidence>
<dbReference type="EMBL" id="CP043504">
    <property type="protein sequence ID" value="QEO09808.1"/>
    <property type="molecule type" value="Genomic_DNA"/>
</dbReference>
<feature type="transmembrane region" description="Helical" evidence="1">
    <location>
        <begin position="167"/>
        <end position="185"/>
    </location>
</feature>
<accession>A0A5C1Y8V4</accession>
<dbReference type="KEGG" id="lyk:FLP23_07195"/>
<sequence length="382" mass="40394">MSAGISRAMMRSKIVGASGMPPFYGGSPPPCLNTRMDRVLPGLVALAIGAVAAVVLLIPFVAVSYRRRGGLTPGRTLAWLALLLWILGVQAYTLLPIPSGDIVCAGIELDPLQAVRDVFDPVNRGGGPLRNTALQQLVLNVLLFVPWGVLVRALWRRGFVVATASGLGISLLIETTQLTGVWGAFPCAYRLFDTADLATNTLGALLGSLVALPFLRRRAAAVPRLSGEVTLGRRLIGMLCDVLAVLLTTVAIAIVGNAVQLYLVQVRPGELDGALSSEAGAVAALVLSWLVVLFSGSTLGEAAVWVQGVDGRRPHVLWRTVRFAFGIGGFQALLLVPAWGALLALGFALVTVLVAWRSRGHRGLALLVAGMRLRILTARDEP</sequence>
<dbReference type="AlphaFoldDB" id="A0A5C1Y8V4"/>
<dbReference type="PANTHER" id="PTHR36834">
    <property type="entry name" value="MEMBRANE PROTEIN-RELATED"/>
    <property type="match status" value="1"/>
</dbReference>
<evidence type="ECO:0000259" key="2">
    <source>
        <dbReference type="Pfam" id="PF04892"/>
    </source>
</evidence>